<dbReference type="InterPro" id="IPR014001">
    <property type="entry name" value="Helicase_ATP-bd"/>
</dbReference>
<dbReference type="Pfam" id="PF00271">
    <property type="entry name" value="Helicase_C"/>
    <property type="match status" value="1"/>
</dbReference>
<dbReference type="AlphaFoldDB" id="A0A3M7KPK2"/>
<keyword evidence="5 6" id="KW-0067">ATP-binding</keyword>
<dbReference type="GO" id="GO:0003724">
    <property type="term" value="F:RNA helicase activity"/>
    <property type="evidence" value="ECO:0007669"/>
    <property type="project" value="TreeGrafter"/>
</dbReference>
<evidence type="ECO:0000256" key="7">
    <source>
        <dbReference type="SAM" id="MobiDB-lite"/>
    </source>
</evidence>
<dbReference type="InterPro" id="IPR027417">
    <property type="entry name" value="P-loop_NTPase"/>
</dbReference>
<dbReference type="Gene3D" id="3.40.50.300">
    <property type="entry name" value="P-loop containing nucleotide triphosphate hydrolases"/>
    <property type="match status" value="2"/>
</dbReference>
<evidence type="ECO:0000256" key="2">
    <source>
        <dbReference type="ARBA" id="ARBA00022741"/>
    </source>
</evidence>
<dbReference type="InterPro" id="IPR044742">
    <property type="entry name" value="DEAD/DEAH_RhlB"/>
</dbReference>
<feature type="compositionally biased region" description="Low complexity" evidence="7">
    <location>
        <begin position="589"/>
        <end position="609"/>
    </location>
</feature>
<comment type="similarity">
    <text evidence="1">Belongs to the DEAD box helicase family. DDX21/DDX50 subfamily.</text>
</comment>
<feature type="region of interest" description="Disordered" evidence="7">
    <location>
        <begin position="1"/>
        <end position="137"/>
    </location>
</feature>
<evidence type="ECO:0000259" key="9">
    <source>
        <dbReference type="PROSITE" id="PS51194"/>
    </source>
</evidence>
<protein>
    <submittedName>
        <fullName evidence="10">Uncharacterized protein</fullName>
    </submittedName>
</protein>
<proteinExistence type="inferred from homology"/>
<evidence type="ECO:0000256" key="1">
    <source>
        <dbReference type="ARBA" id="ARBA00006517"/>
    </source>
</evidence>
<dbReference type="GO" id="GO:0003676">
    <property type="term" value="F:nucleic acid binding"/>
    <property type="evidence" value="ECO:0007669"/>
    <property type="project" value="InterPro"/>
</dbReference>
<feature type="domain" description="Helicase ATP-binding" evidence="8">
    <location>
        <begin position="167"/>
        <end position="367"/>
    </location>
</feature>
<accession>A0A3M7KPK2</accession>
<dbReference type="PROSITE" id="PS51192">
    <property type="entry name" value="HELICASE_ATP_BIND_1"/>
    <property type="match status" value="1"/>
</dbReference>
<feature type="region of interest" description="Disordered" evidence="7">
    <location>
        <begin position="651"/>
        <end position="676"/>
    </location>
</feature>
<dbReference type="InterPro" id="IPR001650">
    <property type="entry name" value="Helicase_C-like"/>
</dbReference>
<evidence type="ECO:0000259" key="8">
    <source>
        <dbReference type="PROSITE" id="PS51192"/>
    </source>
</evidence>
<feature type="compositionally biased region" description="Basic residues" evidence="7">
    <location>
        <begin position="25"/>
        <end position="37"/>
    </location>
</feature>
<organism evidence="10 11">
    <name type="scientific">Auxenochlorella protothecoides</name>
    <name type="common">Green microalga</name>
    <name type="synonym">Chlorella protothecoides</name>
    <dbReference type="NCBI Taxonomy" id="3075"/>
    <lineage>
        <taxon>Eukaryota</taxon>
        <taxon>Viridiplantae</taxon>
        <taxon>Chlorophyta</taxon>
        <taxon>core chlorophytes</taxon>
        <taxon>Trebouxiophyceae</taxon>
        <taxon>Chlorellales</taxon>
        <taxon>Chlorellaceae</taxon>
        <taxon>Auxenochlorella</taxon>
    </lineage>
</organism>
<keyword evidence="3 6" id="KW-0378">Hydrolase</keyword>
<dbReference type="SMART" id="SM00487">
    <property type="entry name" value="DEXDc"/>
    <property type="match status" value="1"/>
</dbReference>
<dbReference type="CDD" id="cd18787">
    <property type="entry name" value="SF2_C_DEAD"/>
    <property type="match status" value="1"/>
</dbReference>
<dbReference type="CDD" id="cd00268">
    <property type="entry name" value="DEADc"/>
    <property type="match status" value="1"/>
</dbReference>
<dbReference type="GO" id="GO:0005524">
    <property type="term" value="F:ATP binding"/>
    <property type="evidence" value="ECO:0007669"/>
    <property type="project" value="UniProtKB-KW"/>
</dbReference>
<dbReference type="PROSITE" id="PS00039">
    <property type="entry name" value="DEAD_ATP_HELICASE"/>
    <property type="match status" value="1"/>
</dbReference>
<dbReference type="PANTHER" id="PTHR47959:SF1">
    <property type="entry name" value="ATP-DEPENDENT RNA HELICASE DBPA"/>
    <property type="match status" value="1"/>
</dbReference>
<evidence type="ECO:0000256" key="5">
    <source>
        <dbReference type="ARBA" id="ARBA00022840"/>
    </source>
</evidence>
<dbReference type="GO" id="GO:0016787">
    <property type="term" value="F:hydrolase activity"/>
    <property type="evidence" value="ECO:0007669"/>
    <property type="project" value="UniProtKB-KW"/>
</dbReference>
<keyword evidence="2 6" id="KW-0547">Nucleotide-binding</keyword>
<evidence type="ECO:0000256" key="4">
    <source>
        <dbReference type="ARBA" id="ARBA00022806"/>
    </source>
</evidence>
<reference evidence="11" key="1">
    <citation type="journal article" date="2018" name="Algal Res.">
        <title>Characterization of plant carbon substrate utilization by Auxenochlorella protothecoides.</title>
        <authorList>
            <person name="Vogler B.W."/>
            <person name="Starkenburg S.R."/>
            <person name="Sudasinghe N."/>
            <person name="Schambach J.Y."/>
            <person name="Rollin J.A."/>
            <person name="Pattathil S."/>
            <person name="Barry A.N."/>
        </authorList>
    </citation>
    <scope>NUCLEOTIDE SEQUENCE [LARGE SCALE GENOMIC DNA]</scope>
    <source>
        <strain evidence="11">UTEX 25</strain>
    </source>
</reference>
<feature type="compositionally biased region" description="Basic residues" evidence="7">
    <location>
        <begin position="9"/>
        <end position="18"/>
    </location>
</feature>
<dbReference type="Proteomes" id="UP000279271">
    <property type="component" value="Unassembled WGS sequence"/>
</dbReference>
<name>A0A3M7KPK2_AUXPR</name>
<dbReference type="SUPFAM" id="SSF52540">
    <property type="entry name" value="P-loop containing nucleoside triphosphate hydrolases"/>
    <property type="match status" value="1"/>
</dbReference>
<gene>
    <name evidence="10" type="ORF">APUTEX25_003621</name>
</gene>
<dbReference type="InterPro" id="IPR011545">
    <property type="entry name" value="DEAD/DEAH_box_helicase_dom"/>
</dbReference>
<dbReference type="GO" id="GO:0005829">
    <property type="term" value="C:cytosol"/>
    <property type="evidence" value="ECO:0007669"/>
    <property type="project" value="TreeGrafter"/>
</dbReference>
<evidence type="ECO:0000256" key="3">
    <source>
        <dbReference type="ARBA" id="ARBA00022801"/>
    </source>
</evidence>
<dbReference type="EMBL" id="QOKY01000204">
    <property type="protein sequence ID" value="RMZ52478.1"/>
    <property type="molecule type" value="Genomic_DNA"/>
</dbReference>
<dbReference type="PANTHER" id="PTHR47959">
    <property type="entry name" value="ATP-DEPENDENT RNA HELICASE RHLE-RELATED"/>
    <property type="match status" value="1"/>
</dbReference>
<keyword evidence="4 6" id="KW-0347">Helicase</keyword>
<evidence type="ECO:0000313" key="10">
    <source>
        <dbReference type="EMBL" id="RMZ52478.1"/>
    </source>
</evidence>
<dbReference type="PROSITE" id="PS51194">
    <property type="entry name" value="HELICASE_CTER"/>
    <property type="match status" value="1"/>
</dbReference>
<dbReference type="InterPro" id="IPR000629">
    <property type="entry name" value="RNA-helicase_DEAD-box_CS"/>
</dbReference>
<comment type="caution">
    <text evidence="10">The sequence shown here is derived from an EMBL/GenBank/DDBJ whole genome shotgun (WGS) entry which is preliminary data.</text>
</comment>
<dbReference type="SMART" id="SM00490">
    <property type="entry name" value="HELICc"/>
    <property type="match status" value="1"/>
</dbReference>
<feature type="region of interest" description="Disordered" evidence="7">
    <location>
        <begin position="580"/>
        <end position="609"/>
    </location>
</feature>
<evidence type="ECO:0000313" key="11">
    <source>
        <dbReference type="Proteomes" id="UP000279271"/>
    </source>
</evidence>
<sequence>MGVDYLARKSAKKDRKRAGKEGKVPRSRSRTGPRRLCRGVCFQEPVLQAADLEEEETGPLAPSASAPPPKHESLESRIATQLTSEPVPAAPRVETPRQAAPKRRKMSTSVALPVRVEHSEAERPLPQAAQGAPTPPSAALAQLPPLFQRYMASKGFAEPTPVQDQTWAPLLAGRDVQAVAEPGAGKTLTFLLPAAALLEKGAAKVPAATATVLVLEPTRELAQQVGLVWKDLAHLTGAQAAVIHGGVPKQEHVRGEGLGGVVFVLGALSETEEDEVAAIKSKPQVVIATPGRLLDLVDSGALSLSSVRYLVLDEADRMLGMGFAPQLDRLRGCLPAAAPPQVSLFTATLPEGVAGVAASWLRDPLCVSAGPSAASISHSVTQVVQVCAEARKPAKLARHLAAIDAAAGPGPRNRPRVLIFANRLRTVRFLHDLLAGQGRRVAMLHGDRSQAERDAALADFRAGKAQILVASDVAARGLHIRNLPYVVNYDFPGNLEQYIHRVGRTGRLATDGHAFSFFTRELAPLAAPLIELLEAHDADLDPNLLLVAKAYAVVKEKLGEAERPRSEDVLGELGLKARKKKGRREADEVAGGQAGQEAHGGEAVAGQGPVEPAAPAPAYIPAKAFKGARQGYVFGNRASGLGYHLDTAAAPVQGKRSSGPPATSRRPVGGAAPGDAEVRVEAAVVKRKKALPGRLRKKLAASAAPAL</sequence>
<feature type="domain" description="Helicase C-terminal" evidence="9">
    <location>
        <begin position="395"/>
        <end position="548"/>
    </location>
</feature>
<dbReference type="Pfam" id="PF00270">
    <property type="entry name" value="DEAD"/>
    <property type="match status" value="1"/>
</dbReference>
<evidence type="ECO:0000256" key="6">
    <source>
        <dbReference type="RuleBase" id="RU000492"/>
    </source>
</evidence>
<dbReference type="InterPro" id="IPR050079">
    <property type="entry name" value="DEAD_box_RNA_helicase"/>
</dbReference>